<dbReference type="SUPFAM" id="SSF52047">
    <property type="entry name" value="RNI-like"/>
    <property type="match status" value="1"/>
</dbReference>
<proteinExistence type="predicted"/>
<keyword evidence="2" id="KW-1185">Reference proteome</keyword>
<dbReference type="STRING" id="765440.A0A0C3F921"/>
<dbReference type="Pfam" id="PF15496">
    <property type="entry name" value="DUF4646"/>
    <property type="match status" value="1"/>
</dbReference>
<dbReference type="EMBL" id="KN833034">
    <property type="protein sequence ID" value="KIM76454.1"/>
    <property type="molecule type" value="Genomic_DNA"/>
</dbReference>
<dbReference type="AlphaFoldDB" id="A0A0C3F921"/>
<protein>
    <recommendedName>
        <fullName evidence="3">F-box domain-containing protein</fullName>
    </recommendedName>
</protein>
<evidence type="ECO:0008006" key="3">
    <source>
        <dbReference type="Google" id="ProtNLM"/>
    </source>
</evidence>
<dbReference type="OrthoDB" id="3068835at2759"/>
<dbReference type="InParanoid" id="A0A0C3F921"/>
<dbReference type="InterPro" id="IPR032675">
    <property type="entry name" value="LRR_dom_sf"/>
</dbReference>
<dbReference type="Proteomes" id="UP000054166">
    <property type="component" value="Unassembled WGS sequence"/>
</dbReference>
<dbReference type="HOGENOM" id="CLU_333476_0_0_1"/>
<evidence type="ECO:0000313" key="1">
    <source>
        <dbReference type="EMBL" id="KIM76454.1"/>
    </source>
</evidence>
<dbReference type="PANTHER" id="PTHR38887">
    <property type="entry name" value="CHROMOSOME 21, WHOLE GENOME SHOTGUN SEQUENCE"/>
    <property type="match status" value="1"/>
</dbReference>
<reference evidence="2" key="2">
    <citation type="submission" date="2015-01" db="EMBL/GenBank/DDBJ databases">
        <title>Evolutionary Origins and Diversification of the Mycorrhizal Mutualists.</title>
        <authorList>
            <consortium name="DOE Joint Genome Institute"/>
            <consortium name="Mycorrhizal Genomics Consortium"/>
            <person name="Kohler A."/>
            <person name="Kuo A."/>
            <person name="Nagy L.G."/>
            <person name="Floudas D."/>
            <person name="Copeland A."/>
            <person name="Barry K.W."/>
            <person name="Cichocki N."/>
            <person name="Veneault-Fourrey C."/>
            <person name="LaButti K."/>
            <person name="Lindquist E.A."/>
            <person name="Lipzen A."/>
            <person name="Lundell T."/>
            <person name="Morin E."/>
            <person name="Murat C."/>
            <person name="Riley R."/>
            <person name="Ohm R."/>
            <person name="Sun H."/>
            <person name="Tunlid A."/>
            <person name="Henrissat B."/>
            <person name="Grigoriev I.V."/>
            <person name="Hibbett D.S."/>
            <person name="Martin F."/>
        </authorList>
    </citation>
    <scope>NUCLEOTIDE SEQUENCE [LARGE SCALE GENOMIC DNA]</scope>
    <source>
        <strain evidence="2">F 1598</strain>
    </source>
</reference>
<evidence type="ECO:0000313" key="2">
    <source>
        <dbReference type="Proteomes" id="UP000054166"/>
    </source>
</evidence>
<gene>
    <name evidence="1" type="ORF">PILCRDRAFT_91559</name>
</gene>
<accession>A0A0C3F921</accession>
<dbReference type="InterPro" id="IPR028018">
    <property type="entry name" value="DUF4646"/>
</dbReference>
<dbReference type="InterPro" id="IPR053221">
    <property type="entry name" value="Burnettramic_acid_biosynth"/>
</dbReference>
<reference evidence="1 2" key="1">
    <citation type="submission" date="2014-04" db="EMBL/GenBank/DDBJ databases">
        <authorList>
            <consortium name="DOE Joint Genome Institute"/>
            <person name="Kuo A."/>
            <person name="Tarkka M."/>
            <person name="Buscot F."/>
            <person name="Kohler A."/>
            <person name="Nagy L.G."/>
            <person name="Floudas D."/>
            <person name="Copeland A."/>
            <person name="Barry K.W."/>
            <person name="Cichocki N."/>
            <person name="Veneault-Fourrey C."/>
            <person name="LaButti K."/>
            <person name="Lindquist E.A."/>
            <person name="Lipzen A."/>
            <person name="Lundell T."/>
            <person name="Morin E."/>
            <person name="Murat C."/>
            <person name="Sun H."/>
            <person name="Tunlid A."/>
            <person name="Henrissat B."/>
            <person name="Grigoriev I.V."/>
            <person name="Hibbett D.S."/>
            <person name="Martin F."/>
            <person name="Nordberg H.P."/>
            <person name="Cantor M.N."/>
            <person name="Hua S.X."/>
        </authorList>
    </citation>
    <scope>NUCLEOTIDE SEQUENCE [LARGE SCALE GENOMIC DNA]</scope>
    <source>
        <strain evidence="1 2">F 1598</strain>
    </source>
</reference>
<organism evidence="1 2">
    <name type="scientific">Piloderma croceum (strain F 1598)</name>
    <dbReference type="NCBI Taxonomy" id="765440"/>
    <lineage>
        <taxon>Eukaryota</taxon>
        <taxon>Fungi</taxon>
        <taxon>Dikarya</taxon>
        <taxon>Basidiomycota</taxon>
        <taxon>Agaricomycotina</taxon>
        <taxon>Agaricomycetes</taxon>
        <taxon>Agaricomycetidae</taxon>
        <taxon>Atheliales</taxon>
        <taxon>Atheliaceae</taxon>
        <taxon>Piloderma</taxon>
    </lineage>
</organism>
<dbReference type="PANTHER" id="PTHR38887:SF1">
    <property type="entry name" value="RAS MODIFICATION PROTEIN ERF4"/>
    <property type="match status" value="1"/>
</dbReference>
<sequence length="857" mass="97586">MSMPQPEQYGGLPPAYTDSDAELVFGTPAPAPPESASQRLQLPICLPQITSGYDSPFARAYNPQLQASGIEQEDFLNFLDALNIAMTASPPLRVVDMAGLIIGFVPYHWAIIAGAVTQTVAQTAMHVLQKTLTDRLLKRANSTYFEPRGLKVRLMKTGAMRCFVGIDAPGSEPGKAMRIAKKVGHGLESVAYRLPIPLSHIDPNSTDSVTERRMAALNGYITPVSFDVPPAKMPEALMDKASELCIKFRLWQNNRADNKAQRNRRLLAIAEGHAQPEYYVDEYQDRRTRRAERRARLGRTGRPARKLRGQVAKADRLELNATSDLVWVVIMNADQDKEIEGRELADNLEDEEIDTDEWAEEIELEEVEDEEAALDARGKHIPSVIIRFPNELIDRIIDHVKWSEPYRPPRDILLTNVNKLQVYQRTDLLTCSLVSKAWLPRSRYHLFYHVALRPDRTHPSRFLKLLGSPHGTIAPYARHLELYEGRDTKQWEKVWLNKAFPRLAAMTSVESIRISHANFGKFDDMAITALLSIFSRLTYLRLEHCSFSSIPQFLDLLSAATRLERLVLVSMKAEPESSNRAGMFPAVFERVKNTVRAKKEGGRVPASIIPRRVVPHLRVLEISEYGFMKEFLEWLQCGVQIPPVDTVRLNIESRDDISSYSELMRILGSSLTSLEIQFGTRFGSFQSEAADSFIREVDLTKNDHLRAICLPPACIRAYHEDLGAAGRFPLFLAQVSSPHVEEVFMDITVTSLYQLNVVDWQTISRIFANFRSLKRVQLIIRSQFLAYWQPNFRDTTVAWMENDGKSPMRMFQRASAFLLEYWVHFDCCHWTYPSPRNWPEYRLSACEARGTFDAEGE</sequence>
<dbReference type="Gene3D" id="3.80.10.10">
    <property type="entry name" value="Ribonuclease Inhibitor"/>
    <property type="match status" value="1"/>
</dbReference>
<name>A0A0C3F921_PILCF</name>